<evidence type="ECO:0000256" key="1">
    <source>
        <dbReference type="SAM" id="MobiDB-lite"/>
    </source>
</evidence>
<dbReference type="PANTHER" id="PTHR36574">
    <property type="entry name" value="RHAMNOGALACTURONATE LYASE-RELATED"/>
    <property type="match status" value="1"/>
</dbReference>
<feature type="region of interest" description="Disordered" evidence="1">
    <location>
        <begin position="424"/>
        <end position="444"/>
    </location>
</feature>
<dbReference type="PANTHER" id="PTHR36574:SF1">
    <property type="entry name" value="RHAMNOGALACTURONATE LYASE-RELATED"/>
    <property type="match status" value="1"/>
</dbReference>
<dbReference type="EMBL" id="CP047020">
    <property type="protein sequence ID" value="QHA02336.1"/>
    <property type="molecule type" value="Genomic_DNA"/>
</dbReference>
<reference evidence="3 4" key="1">
    <citation type="submission" date="2019-12" db="EMBL/GenBank/DDBJ databases">
        <title>Streptomyces sp. strain T44 isolated from rhizosphere soil of Broussonetia papyrifera.</title>
        <authorList>
            <person name="Mo P."/>
        </authorList>
    </citation>
    <scope>NUCLEOTIDE SEQUENCE [LARGE SCALE GENOMIC DNA]</scope>
    <source>
        <strain evidence="3 4">T44</strain>
    </source>
</reference>
<dbReference type="InterPro" id="IPR029413">
    <property type="entry name" value="RG-lyase_II"/>
</dbReference>
<evidence type="ECO:0000313" key="3">
    <source>
        <dbReference type="EMBL" id="QHA02336.1"/>
    </source>
</evidence>
<name>A0A6I6N299_9ACTN</name>
<gene>
    <name evidence="3" type="ORF">GQF42_02585</name>
</gene>
<proteinExistence type="predicted"/>
<dbReference type="KEGG" id="sbro:GQF42_02585"/>
<feature type="compositionally biased region" description="Low complexity" evidence="1">
    <location>
        <begin position="235"/>
        <end position="251"/>
    </location>
</feature>
<protein>
    <recommendedName>
        <fullName evidence="2">Rhamnogalacturonan lyase domain-containing protein</fullName>
    </recommendedName>
</protein>
<dbReference type="Proteomes" id="UP000436138">
    <property type="component" value="Chromosome"/>
</dbReference>
<evidence type="ECO:0000313" key="4">
    <source>
        <dbReference type="Proteomes" id="UP000436138"/>
    </source>
</evidence>
<feature type="compositionally biased region" description="Polar residues" evidence="1">
    <location>
        <begin position="208"/>
        <end position="220"/>
    </location>
</feature>
<dbReference type="Pfam" id="PF14686">
    <property type="entry name" value="fn3_3"/>
    <property type="match status" value="1"/>
</dbReference>
<dbReference type="AlphaFoldDB" id="A0A6I6N299"/>
<evidence type="ECO:0000259" key="2">
    <source>
        <dbReference type="Pfam" id="PF14686"/>
    </source>
</evidence>
<feature type="region of interest" description="Disordered" evidence="1">
    <location>
        <begin position="355"/>
        <end position="378"/>
    </location>
</feature>
<feature type="domain" description="Rhamnogalacturonan lyase" evidence="2">
    <location>
        <begin position="115"/>
        <end position="182"/>
    </location>
</feature>
<dbReference type="Gene3D" id="2.60.40.1120">
    <property type="entry name" value="Carboxypeptidase-like, regulatory domain"/>
    <property type="match status" value="1"/>
</dbReference>
<dbReference type="InterPro" id="IPR016590">
    <property type="entry name" value="Rhamnogalacturonase_B"/>
</dbReference>
<feature type="compositionally biased region" description="Basic residues" evidence="1">
    <location>
        <begin position="433"/>
        <end position="444"/>
    </location>
</feature>
<accession>A0A6I6N299</accession>
<dbReference type="GO" id="GO:0016837">
    <property type="term" value="F:carbon-oxygen lyase activity, acting on polysaccharides"/>
    <property type="evidence" value="ECO:0007669"/>
    <property type="project" value="InterPro"/>
</dbReference>
<organism evidence="3 4">
    <name type="scientific">Streptomyces broussonetiae</name>
    <dbReference type="NCBI Taxonomy" id="2686304"/>
    <lineage>
        <taxon>Bacteria</taxon>
        <taxon>Bacillati</taxon>
        <taxon>Actinomycetota</taxon>
        <taxon>Actinomycetes</taxon>
        <taxon>Kitasatosporales</taxon>
        <taxon>Streptomycetaceae</taxon>
        <taxon>Streptomyces</taxon>
    </lineage>
</organism>
<feature type="compositionally biased region" description="Low complexity" evidence="1">
    <location>
        <begin position="293"/>
        <end position="308"/>
    </location>
</feature>
<dbReference type="GO" id="GO:0045490">
    <property type="term" value="P:pectin catabolic process"/>
    <property type="evidence" value="ECO:0007669"/>
    <property type="project" value="TreeGrafter"/>
</dbReference>
<feature type="compositionally biased region" description="Low complexity" evidence="1">
    <location>
        <begin position="271"/>
        <end position="280"/>
    </location>
</feature>
<feature type="compositionally biased region" description="Pro residues" evidence="1">
    <location>
        <begin position="260"/>
        <end position="270"/>
    </location>
</feature>
<sequence>MSSHSSSVTRPCCLAHRPTAPAFPLTEGSGVPPAERHHRAQAPVHRVTRGEVLQHFAGGIGAAGQHVLRALLASVRSEDRLAAQLTWSPTANAPPPAAGTSLSRTVGRPWLASAKASGVANGSTALVGLANSTAQYWCTPDASTDTFSSPILKPGTCTQPLSQDELAIAARTVSMTADTTATGQHITSSWDTASARFRIGEWKGKPTSFTYGSLRNSRSPLTHGCATEGRPPTPRAAVPPVTSPPTSGRTSTTRRRWNSPSPPPRSPPAPSASASLPRTPEAAPQITVNDWTSSSHGASSGPMSRVPEARPSAPIAAAATCSLFTYAVAASASIAGIDTMTSLSEPGHELRLCGDVLIPQGPTGGPSAQANSPPTPRNLLVCTSKSRRRRRKVGSCMQSVSPPLCPPPLWVVAYSWARALRRSRNSASDVATHTRKPKQPVRPR</sequence>
<keyword evidence="4" id="KW-1185">Reference proteome</keyword>
<feature type="region of interest" description="Disordered" evidence="1">
    <location>
        <begin position="208"/>
        <end position="308"/>
    </location>
</feature>